<evidence type="ECO:0000313" key="3">
    <source>
        <dbReference type="Proteomes" id="UP000193553"/>
    </source>
</evidence>
<dbReference type="AlphaFoldDB" id="A0A1X3GAV4"/>
<proteinExistence type="predicted"/>
<evidence type="ECO:0008006" key="4">
    <source>
        <dbReference type="Google" id="ProtNLM"/>
    </source>
</evidence>
<accession>A0A1X3GAV4</accession>
<keyword evidence="1" id="KW-1133">Transmembrane helix</keyword>
<dbReference type="RefSeq" id="WP_085362073.1">
    <property type="nucleotide sequence ID" value="NZ_NAFD01000179.1"/>
</dbReference>
<comment type="caution">
    <text evidence="2">The sequence shown here is derived from an EMBL/GenBank/DDBJ whole genome shotgun (WGS) entry which is preliminary data.</text>
</comment>
<dbReference type="Proteomes" id="UP000193553">
    <property type="component" value="Unassembled WGS sequence"/>
</dbReference>
<dbReference type="OrthoDB" id="8254958at2"/>
<keyword evidence="1" id="KW-0812">Transmembrane</keyword>
<organism evidence="2 3">
    <name type="scientific">Bradyrhizobium canariense</name>
    <dbReference type="NCBI Taxonomy" id="255045"/>
    <lineage>
        <taxon>Bacteria</taxon>
        <taxon>Pseudomonadati</taxon>
        <taxon>Pseudomonadota</taxon>
        <taxon>Alphaproteobacteria</taxon>
        <taxon>Hyphomicrobiales</taxon>
        <taxon>Nitrobacteraceae</taxon>
        <taxon>Bradyrhizobium</taxon>
    </lineage>
</organism>
<sequence length="141" mass="15634">MKLRIIELPDDHAFLSPVRSLVDGVFKIIGWLALSATIQVAAEATRSALLWSLCLTGYFMIAFYIQTFFDWLTHGKLPGMATSIRDVRPGQGSRFGFVRLLSRIAVPAVGIAIWFALILAMQSTIEKSASLIVDFQKSSKK</sequence>
<keyword evidence="1" id="KW-0472">Membrane</keyword>
<gene>
    <name evidence="2" type="ORF">BSZ18_20285</name>
</gene>
<protein>
    <recommendedName>
        <fullName evidence="4">RDD family protein</fullName>
    </recommendedName>
</protein>
<feature type="transmembrane region" description="Helical" evidence="1">
    <location>
        <begin position="49"/>
        <end position="69"/>
    </location>
</feature>
<evidence type="ECO:0000313" key="2">
    <source>
        <dbReference type="EMBL" id="OSJ08124.1"/>
    </source>
</evidence>
<dbReference type="EMBL" id="NAFI01000176">
    <property type="protein sequence ID" value="OSJ08124.1"/>
    <property type="molecule type" value="Genomic_DNA"/>
</dbReference>
<name>A0A1X3GAV4_9BRAD</name>
<evidence type="ECO:0000256" key="1">
    <source>
        <dbReference type="SAM" id="Phobius"/>
    </source>
</evidence>
<feature type="transmembrane region" description="Helical" evidence="1">
    <location>
        <begin position="100"/>
        <end position="120"/>
    </location>
</feature>
<reference evidence="2 3" key="1">
    <citation type="submission" date="2017-03" db="EMBL/GenBank/DDBJ databases">
        <title>Whole genome sequences of fourteen strains of Bradyrhizobium canariense and one strain of Bradyrhizobium japonicum isolated from Lupinus (Papilionoideae: Genisteae) species in Algeria.</title>
        <authorList>
            <person name="Crovadore J."/>
            <person name="Chekireb D."/>
            <person name="Brachmann A."/>
            <person name="Chablais R."/>
            <person name="Cochard B."/>
            <person name="Lefort F."/>
        </authorList>
    </citation>
    <scope>NUCLEOTIDE SEQUENCE [LARGE SCALE GENOMIC DNA]</scope>
    <source>
        <strain evidence="2 3">UBMA195</strain>
    </source>
</reference>